<evidence type="ECO:0000313" key="1">
    <source>
        <dbReference type="EMBL" id="KAG8431586.1"/>
    </source>
</evidence>
<accession>A0A8T2IN81</accession>
<protein>
    <submittedName>
        <fullName evidence="1">Uncharacterized protein</fullName>
    </submittedName>
</protein>
<dbReference type="Proteomes" id="UP000812440">
    <property type="component" value="Unassembled WGS sequence"/>
</dbReference>
<evidence type="ECO:0000313" key="2">
    <source>
        <dbReference type="Proteomes" id="UP000812440"/>
    </source>
</evidence>
<name>A0A8T2IN81_9PIPI</name>
<keyword evidence="2" id="KW-1185">Reference proteome</keyword>
<proteinExistence type="predicted"/>
<sequence length="94" mass="11167">MRLLVYDGPTVWILEEPLINMEKIELKRGKRFKGLSTIQENVLHMIGHRSSPPVSLFDKKCTERRSLKAHHTRSQHPMWFFTLKSVLFNMRNMC</sequence>
<comment type="caution">
    <text evidence="1">The sequence shown here is derived from an EMBL/GenBank/DDBJ whole genome shotgun (WGS) entry which is preliminary data.</text>
</comment>
<gene>
    <name evidence="1" type="ORF">GDO86_018090</name>
</gene>
<organism evidence="1 2">
    <name type="scientific">Hymenochirus boettgeri</name>
    <name type="common">Congo dwarf clawed frog</name>
    <dbReference type="NCBI Taxonomy" id="247094"/>
    <lineage>
        <taxon>Eukaryota</taxon>
        <taxon>Metazoa</taxon>
        <taxon>Chordata</taxon>
        <taxon>Craniata</taxon>
        <taxon>Vertebrata</taxon>
        <taxon>Euteleostomi</taxon>
        <taxon>Amphibia</taxon>
        <taxon>Batrachia</taxon>
        <taxon>Anura</taxon>
        <taxon>Pipoidea</taxon>
        <taxon>Pipidae</taxon>
        <taxon>Pipinae</taxon>
        <taxon>Hymenochirus</taxon>
    </lineage>
</organism>
<dbReference type="EMBL" id="JAACNH010000130">
    <property type="protein sequence ID" value="KAG8431586.1"/>
    <property type="molecule type" value="Genomic_DNA"/>
</dbReference>
<reference evidence="1" key="1">
    <citation type="thesis" date="2020" institute="ProQuest LLC" country="789 East Eisenhower Parkway, Ann Arbor, MI, USA">
        <title>Comparative Genomics and Chromosome Evolution.</title>
        <authorList>
            <person name="Mudd A.B."/>
        </authorList>
    </citation>
    <scope>NUCLEOTIDE SEQUENCE</scope>
    <source>
        <strain evidence="1">Female2</strain>
        <tissue evidence="1">Blood</tissue>
    </source>
</reference>
<dbReference type="AlphaFoldDB" id="A0A8T2IN81"/>